<dbReference type="AlphaFoldDB" id="A0A8K0CKP2"/>
<keyword evidence="3" id="KW-1185">Reference proteome</keyword>
<proteinExistence type="predicted"/>
<keyword evidence="1" id="KW-0732">Signal</keyword>
<dbReference type="OrthoDB" id="6656534at2759"/>
<evidence type="ECO:0008006" key="4">
    <source>
        <dbReference type="Google" id="ProtNLM"/>
    </source>
</evidence>
<dbReference type="Proteomes" id="UP000801492">
    <property type="component" value="Unassembled WGS sequence"/>
</dbReference>
<evidence type="ECO:0000313" key="2">
    <source>
        <dbReference type="EMBL" id="KAF2886233.1"/>
    </source>
</evidence>
<protein>
    <recommendedName>
        <fullName evidence="4">Protease inhibitor</fullName>
    </recommendedName>
</protein>
<name>A0A8K0CKP2_IGNLU</name>
<accession>A0A8K0CKP2</accession>
<feature type="chain" id="PRO_5035423113" description="Protease inhibitor" evidence="1">
    <location>
        <begin position="21"/>
        <end position="100"/>
    </location>
</feature>
<dbReference type="EMBL" id="VTPC01088305">
    <property type="protein sequence ID" value="KAF2886233.1"/>
    <property type="molecule type" value="Genomic_DNA"/>
</dbReference>
<sequence length="100" mass="11251">MKIVIFFGICLVCVVLKVDGSVRKETFKCVKGVGYRENHCNICHCYVDTLACTIMNCPGRQDPKLRNCIVGTTWKDGCHKCWCVKDKGTLCTLKCDKEAN</sequence>
<evidence type="ECO:0000313" key="3">
    <source>
        <dbReference type="Proteomes" id="UP000801492"/>
    </source>
</evidence>
<evidence type="ECO:0000256" key="1">
    <source>
        <dbReference type="SAM" id="SignalP"/>
    </source>
</evidence>
<gene>
    <name evidence="2" type="ORF">ILUMI_19940</name>
</gene>
<comment type="caution">
    <text evidence="2">The sequence shown here is derived from an EMBL/GenBank/DDBJ whole genome shotgun (WGS) entry which is preliminary data.</text>
</comment>
<reference evidence="2" key="1">
    <citation type="submission" date="2019-08" db="EMBL/GenBank/DDBJ databases">
        <title>The genome of the North American firefly Photinus pyralis.</title>
        <authorList>
            <consortium name="Photinus pyralis genome working group"/>
            <person name="Fallon T.R."/>
            <person name="Sander Lower S.E."/>
            <person name="Weng J.-K."/>
        </authorList>
    </citation>
    <scope>NUCLEOTIDE SEQUENCE</scope>
    <source>
        <strain evidence="2">TRF0915ILg1</strain>
        <tissue evidence="2">Whole body</tissue>
    </source>
</reference>
<organism evidence="2 3">
    <name type="scientific">Ignelater luminosus</name>
    <name type="common">Cucubano</name>
    <name type="synonym">Pyrophorus luminosus</name>
    <dbReference type="NCBI Taxonomy" id="2038154"/>
    <lineage>
        <taxon>Eukaryota</taxon>
        <taxon>Metazoa</taxon>
        <taxon>Ecdysozoa</taxon>
        <taxon>Arthropoda</taxon>
        <taxon>Hexapoda</taxon>
        <taxon>Insecta</taxon>
        <taxon>Pterygota</taxon>
        <taxon>Neoptera</taxon>
        <taxon>Endopterygota</taxon>
        <taxon>Coleoptera</taxon>
        <taxon>Polyphaga</taxon>
        <taxon>Elateriformia</taxon>
        <taxon>Elateroidea</taxon>
        <taxon>Elateridae</taxon>
        <taxon>Agrypninae</taxon>
        <taxon>Pyrophorini</taxon>
        <taxon>Ignelater</taxon>
    </lineage>
</organism>
<feature type="signal peptide" evidence="1">
    <location>
        <begin position="1"/>
        <end position="20"/>
    </location>
</feature>